<evidence type="ECO:0000313" key="1">
    <source>
        <dbReference type="EMBL" id="AIF10953.1"/>
    </source>
</evidence>
<dbReference type="EMBL" id="KF900905">
    <property type="protein sequence ID" value="AIF10953.1"/>
    <property type="molecule type" value="Genomic_DNA"/>
</dbReference>
<reference evidence="1" key="1">
    <citation type="journal article" date="2014" name="Genome Biol. Evol.">
        <title>Pangenome evidence for extensive interdomain horizontal transfer affecting lineage core and shell genes in uncultured planktonic thaumarchaeota and euryarchaeota.</title>
        <authorList>
            <person name="Deschamps P."/>
            <person name="Zivanovic Y."/>
            <person name="Moreira D."/>
            <person name="Rodriguez-Valera F."/>
            <person name="Lopez-Garcia P."/>
        </authorList>
    </citation>
    <scope>NUCLEOTIDE SEQUENCE</scope>
</reference>
<organism evidence="1">
    <name type="scientific">uncultured marine thaumarchaeote KM3_47_F06</name>
    <dbReference type="NCBI Taxonomy" id="1456168"/>
    <lineage>
        <taxon>Archaea</taxon>
        <taxon>Nitrososphaerota</taxon>
        <taxon>environmental samples</taxon>
    </lineage>
</organism>
<proteinExistence type="predicted"/>
<dbReference type="AlphaFoldDB" id="A0A075HB42"/>
<accession>A0A075HB42</accession>
<name>A0A075HB42_9ARCH</name>
<protein>
    <submittedName>
        <fullName evidence="1">Uncharacterized protein</fullName>
    </submittedName>
</protein>
<sequence>MGIFNEPKRLALLLASVKTSGIRPLLPVQVAEWIQEGIKELGDEKELMMRLDLGGPDQNDKSMMNGFENLITKVSEDLRQTAVWGKTDVENYKFNFTALHLMSSLNVEDQNRLFSACTESAKKGITFPTKEEFKRIKEYYNKNKPDKTIDDAIAYILKIDRPPAGFAFTSFVALLTADVFERLVQDAEKRGTPINELVSQILTKKFGDDSIKNVKIKEGGIMRILFSKEAKSKFDQMAVSKKSRKNDMINRIVEEWL</sequence>